<gene>
    <name evidence="2" type="ORF">SAMN02982985_04281</name>
</gene>
<evidence type="ECO:0000256" key="1">
    <source>
        <dbReference type="SAM" id="Phobius"/>
    </source>
</evidence>
<keyword evidence="1" id="KW-0812">Transmembrane</keyword>
<dbReference type="Proteomes" id="UP000199470">
    <property type="component" value="Unassembled WGS sequence"/>
</dbReference>
<keyword evidence="1" id="KW-1133">Transmembrane helix</keyword>
<feature type="transmembrane region" description="Helical" evidence="1">
    <location>
        <begin position="6"/>
        <end position="22"/>
    </location>
</feature>
<proteinExistence type="predicted"/>
<name>A0A1I4RDP8_9BURK</name>
<reference evidence="2 3" key="1">
    <citation type="submission" date="2016-10" db="EMBL/GenBank/DDBJ databases">
        <authorList>
            <person name="de Groot N.N."/>
        </authorList>
    </citation>
    <scope>NUCLEOTIDE SEQUENCE [LARGE SCALE GENOMIC DNA]</scope>
    <source>
        <strain evidence="2 3">ATCC 43154</strain>
    </source>
</reference>
<evidence type="ECO:0008006" key="4">
    <source>
        <dbReference type="Google" id="ProtNLM"/>
    </source>
</evidence>
<organism evidence="2 3">
    <name type="scientific">Rugamonas rubra</name>
    <dbReference type="NCBI Taxonomy" id="758825"/>
    <lineage>
        <taxon>Bacteria</taxon>
        <taxon>Pseudomonadati</taxon>
        <taxon>Pseudomonadota</taxon>
        <taxon>Betaproteobacteria</taxon>
        <taxon>Burkholderiales</taxon>
        <taxon>Oxalobacteraceae</taxon>
        <taxon>Telluria group</taxon>
        <taxon>Rugamonas</taxon>
    </lineage>
</organism>
<dbReference type="STRING" id="758825.SAMN02982985_04281"/>
<feature type="transmembrane region" description="Helical" evidence="1">
    <location>
        <begin position="42"/>
        <end position="61"/>
    </location>
</feature>
<dbReference type="AlphaFoldDB" id="A0A1I4RDP8"/>
<protein>
    <recommendedName>
        <fullName evidence="4">DUF3325 domain-containing protein</fullName>
    </recommendedName>
</protein>
<keyword evidence="1" id="KW-0472">Membrane</keyword>
<sequence>MEASVHILFFVLTWLACAILYLSHRHQGWLAQPLAATPWRAVGAALLLLALGCGLAAFSAITAVFGWLMLLMLAFSVLPFFSLWIKRMRREQQA</sequence>
<dbReference type="EMBL" id="FOTW01000022">
    <property type="protein sequence ID" value="SFM50408.1"/>
    <property type="molecule type" value="Genomic_DNA"/>
</dbReference>
<feature type="transmembrane region" description="Helical" evidence="1">
    <location>
        <begin position="67"/>
        <end position="85"/>
    </location>
</feature>
<evidence type="ECO:0000313" key="2">
    <source>
        <dbReference type="EMBL" id="SFM50408.1"/>
    </source>
</evidence>
<evidence type="ECO:0000313" key="3">
    <source>
        <dbReference type="Proteomes" id="UP000199470"/>
    </source>
</evidence>
<accession>A0A1I4RDP8</accession>
<keyword evidence="3" id="KW-1185">Reference proteome</keyword>